<feature type="domain" description="Reverse transcriptase" evidence="1">
    <location>
        <begin position="177"/>
        <end position="325"/>
    </location>
</feature>
<evidence type="ECO:0000259" key="1">
    <source>
        <dbReference type="Pfam" id="PF00078"/>
    </source>
</evidence>
<reference evidence="2" key="1">
    <citation type="submission" date="2021-06" db="EMBL/GenBank/DDBJ databases">
        <authorList>
            <person name="Hodson N. C."/>
            <person name="Mongue J. A."/>
            <person name="Jaron S. K."/>
        </authorList>
    </citation>
    <scope>NUCLEOTIDE SEQUENCE</scope>
</reference>
<accession>A0A8J2NRT3</accession>
<dbReference type="Proteomes" id="UP000708208">
    <property type="component" value="Unassembled WGS sequence"/>
</dbReference>
<dbReference type="GO" id="GO:0004190">
    <property type="term" value="F:aspartic-type endopeptidase activity"/>
    <property type="evidence" value="ECO:0007669"/>
    <property type="project" value="UniProtKB-KW"/>
</dbReference>
<dbReference type="PANTHER" id="PTHR33064">
    <property type="entry name" value="POL PROTEIN"/>
    <property type="match status" value="1"/>
</dbReference>
<evidence type="ECO:0000313" key="3">
    <source>
        <dbReference type="Proteomes" id="UP000708208"/>
    </source>
</evidence>
<dbReference type="GO" id="GO:0006508">
    <property type="term" value="P:proteolysis"/>
    <property type="evidence" value="ECO:0007669"/>
    <property type="project" value="UniProtKB-KW"/>
</dbReference>
<dbReference type="Pfam" id="PF00078">
    <property type="entry name" value="RVT_1"/>
    <property type="match status" value="1"/>
</dbReference>
<dbReference type="GO" id="GO:0004519">
    <property type="term" value="F:endonuclease activity"/>
    <property type="evidence" value="ECO:0007669"/>
    <property type="project" value="UniProtKB-KW"/>
</dbReference>
<dbReference type="CDD" id="cd01647">
    <property type="entry name" value="RT_LTR"/>
    <property type="match status" value="1"/>
</dbReference>
<comment type="caution">
    <text evidence="2">The sequence shown here is derived from an EMBL/GenBank/DDBJ whole genome shotgun (WGS) entry which is preliminary data.</text>
</comment>
<dbReference type="AlphaFoldDB" id="A0A8J2NRT3"/>
<proteinExistence type="predicted"/>
<dbReference type="InterPro" id="IPR000477">
    <property type="entry name" value="RT_dom"/>
</dbReference>
<organism evidence="2 3">
    <name type="scientific">Allacma fusca</name>
    <dbReference type="NCBI Taxonomy" id="39272"/>
    <lineage>
        <taxon>Eukaryota</taxon>
        <taxon>Metazoa</taxon>
        <taxon>Ecdysozoa</taxon>
        <taxon>Arthropoda</taxon>
        <taxon>Hexapoda</taxon>
        <taxon>Collembola</taxon>
        <taxon>Symphypleona</taxon>
        <taxon>Sminthuridae</taxon>
        <taxon>Allacma</taxon>
    </lineage>
</organism>
<name>A0A8J2NRT3_9HEXA</name>
<dbReference type="GO" id="GO:0003964">
    <property type="term" value="F:RNA-directed DNA polymerase activity"/>
    <property type="evidence" value="ECO:0007669"/>
    <property type="project" value="UniProtKB-KW"/>
</dbReference>
<dbReference type="InterPro" id="IPR051320">
    <property type="entry name" value="Viral_Replic_Matur_Polypro"/>
</dbReference>
<evidence type="ECO:0000313" key="2">
    <source>
        <dbReference type="EMBL" id="CAG7718983.1"/>
    </source>
</evidence>
<gene>
    <name evidence="2" type="ORF">AFUS01_LOCUS8333</name>
</gene>
<dbReference type="OrthoDB" id="6754087at2759"/>
<sequence>MVTHMAENRIQVRDPSNDTTFDVFFKDSEKNPHRFELKKDPKQKDPVEVKYITAMKTEEIFSISENKEYVIDGELMLRVDETVQDINIPDPEKGELKNSIHDNIEIFEDRIGLCNMYTHTLVFKGGVLPPPEKIWVKTRPIPHRYEDGVFKIIRQWIKDGKIVQRQSPYKLGLVFVDKGGGKVRICIDGRPLNEYILRHSTEVPNISNMRYKFRGMKWFTIFDFNCGFLQIGLDENQQIVLSFVVDGIPFVMTVVGFGTEDSLAAFVYALLLVLKGCEHFTGVYVDDVVVFSRTLKEHLEHIRIFMEKVKKAGMTLNLKKTQWLLKGYEKSYSIMELELLAIVHLLAKNYYLLAGNKVHLYTDNIAVTYLKKNDLLPNRIIKWLLYLDNFRIDIRHIAEFRRFRALQDKDDQIRMWMSREPYQTLLDEKLNLIMIQNRNDRIWRIYVPLKLRKDIIHHYHHEYGHLQPTSNLRNTKNRDGG</sequence>
<keyword evidence="3" id="KW-1185">Reference proteome</keyword>
<protein>
    <recommendedName>
        <fullName evidence="1">Reverse transcriptase domain-containing protein</fullName>
    </recommendedName>
</protein>
<dbReference type="PANTHER" id="PTHR33064:SF37">
    <property type="entry name" value="RIBONUCLEASE H"/>
    <property type="match status" value="1"/>
</dbReference>
<dbReference type="EMBL" id="CAJVCH010057658">
    <property type="protein sequence ID" value="CAG7718983.1"/>
    <property type="molecule type" value="Genomic_DNA"/>
</dbReference>